<proteinExistence type="predicted"/>
<comment type="caution">
    <text evidence="2">The sequence shown here is derived from an EMBL/GenBank/DDBJ whole genome shotgun (WGS) entry which is preliminary data.</text>
</comment>
<evidence type="ECO:0000256" key="1">
    <source>
        <dbReference type="SAM" id="MobiDB-lite"/>
    </source>
</evidence>
<sequence length="226" mass="24937">MLTLTPFPHRVPSDHRLARLLFIQSVHSRLCCTPSQVPNNLNTLLQLYGTFRYEPPDDVVEPMTKIGPTSSGYPAHVLCTKYYLIPRMIRPPTAQLSQSTVPRSLVTSLVLNLRLGESDAPSPYWLGLIDPGDSSPVNATQETLFLLFAPFCIRIRETSTYPDRPDCLWRMPGQTSLTADSKTGQQQHPSKKPGPCPNLDNSMGPWSAGIPPVPSSGVPEPYEPSS</sequence>
<protein>
    <submittedName>
        <fullName evidence="2">Uncharacterized protein</fullName>
    </submittedName>
</protein>
<dbReference type="EMBL" id="JFBX01000829">
    <property type="protein sequence ID" value="KXH27241.1"/>
    <property type="molecule type" value="Genomic_DNA"/>
</dbReference>
<dbReference type="OrthoDB" id="4839763at2759"/>
<reference evidence="2 3" key="1">
    <citation type="submission" date="2014-02" db="EMBL/GenBank/DDBJ databases">
        <title>The genome sequence of Colletotrichum simmondsii CBS122122.</title>
        <authorList>
            <person name="Baroncelli R."/>
            <person name="Thon M.R."/>
        </authorList>
    </citation>
    <scope>NUCLEOTIDE SEQUENCE [LARGE SCALE GENOMIC DNA]</scope>
    <source>
        <strain evidence="2 3">CBS122122</strain>
    </source>
</reference>
<dbReference type="Proteomes" id="UP000070328">
    <property type="component" value="Unassembled WGS sequence"/>
</dbReference>
<evidence type="ECO:0000313" key="3">
    <source>
        <dbReference type="Proteomes" id="UP000070328"/>
    </source>
</evidence>
<feature type="region of interest" description="Disordered" evidence="1">
    <location>
        <begin position="172"/>
        <end position="226"/>
    </location>
</feature>
<dbReference type="AlphaFoldDB" id="A0A135RU86"/>
<name>A0A135RU86_9PEZI</name>
<feature type="compositionally biased region" description="Polar residues" evidence="1">
    <location>
        <begin position="173"/>
        <end position="188"/>
    </location>
</feature>
<accession>A0A135RU86</accession>
<organism evidence="2 3">
    <name type="scientific">Colletotrichum simmondsii</name>
    <dbReference type="NCBI Taxonomy" id="703756"/>
    <lineage>
        <taxon>Eukaryota</taxon>
        <taxon>Fungi</taxon>
        <taxon>Dikarya</taxon>
        <taxon>Ascomycota</taxon>
        <taxon>Pezizomycotina</taxon>
        <taxon>Sordariomycetes</taxon>
        <taxon>Hypocreomycetidae</taxon>
        <taxon>Glomerellales</taxon>
        <taxon>Glomerellaceae</taxon>
        <taxon>Colletotrichum</taxon>
        <taxon>Colletotrichum acutatum species complex</taxon>
    </lineage>
</organism>
<keyword evidence="3" id="KW-1185">Reference proteome</keyword>
<gene>
    <name evidence="2" type="ORF">CSIM01_11265</name>
</gene>
<evidence type="ECO:0000313" key="2">
    <source>
        <dbReference type="EMBL" id="KXH27241.1"/>
    </source>
</evidence>